<proteinExistence type="predicted"/>
<evidence type="ECO:0000256" key="1">
    <source>
        <dbReference type="SAM" id="MobiDB-lite"/>
    </source>
</evidence>
<keyword evidence="3" id="KW-1185">Reference proteome</keyword>
<dbReference type="EMBL" id="BDGG01000006">
    <property type="protein sequence ID" value="GAV00653.1"/>
    <property type="molecule type" value="Genomic_DNA"/>
</dbReference>
<name>A0A1D1VKJ6_RAMVA</name>
<protein>
    <submittedName>
        <fullName evidence="2">Uncharacterized protein</fullName>
    </submittedName>
</protein>
<dbReference type="AlphaFoldDB" id="A0A1D1VKJ6"/>
<dbReference type="Proteomes" id="UP000186922">
    <property type="component" value="Unassembled WGS sequence"/>
</dbReference>
<comment type="caution">
    <text evidence="2">The sequence shown here is derived from an EMBL/GenBank/DDBJ whole genome shotgun (WGS) entry which is preliminary data.</text>
</comment>
<organism evidence="2 3">
    <name type="scientific">Ramazzottius varieornatus</name>
    <name type="common">Water bear</name>
    <name type="synonym">Tardigrade</name>
    <dbReference type="NCBI Taxonomy" id="947166"/>
    <lineage>
        <taxon>Eukaryota</taxon>
        <taxon>Metazoa</taxon>
        <taxon>Ecdysozoa</taxon>
        <taxon>Tardigrada</taxon>
        <taxon>Eutardigrada</taxon>
        <taxon>Parachela</taxon>
        <taxon>Hypsibioidea</taxon>
        <taxon>Ramazzottiidae</taxon>
        <taxon>Ramazzottius</taxon>
    </lineage>
</organism>
<reference evidence="2 3" key="1">
    <citation type="journal article" date="2016" name="Nat. Commun.">
        <title>Extremotolerant tardigrade genome and improved radiotolerance of human cultured cells by tardigrade-unique protein.</title>
        <authorList>
            <person name="Hashimoto T."/>
            <person name="Horikawa D.D."/>
            <person name="Saito Y."/>
            <person name="Kuwahara H."/>
            <person name="Kozuka-Hata H."/>
            <person name="Shin-I T."/>
            <person name="Minakuchi Y."/>
            <person name="Ohishi K."/>
            <person name="Motoyama A."/>
            <person name="Aizu T."/>
            <person name="Enomoto A."/>
            <person name="Kondo K."/>
            <person name="Tanaka S."/>
            <person name="Hara Y."/>
            <person name="Koshikawa S."/>
            <person name="Sagara H."/>
            <person name="Miura T."/>
            <person name="Yokobori S."/>
            <person name="Miyagawa K."/>
            <person name="Suzuki Y."/>
            <person name="Kubo T."/>
            <person name="Oyama M."/>
            <person name="Kohara Y."/>
            <person name="Fujiyama A."/>
            <person name="Arakawa K."/>
            <person name="Katayama T."/>
            <person name="Toyoda A."/>
            <person name="Kunieda T."/>
        </authorList>
    </citation>
    <scope>NUCLEOTIDE SEQUENCE [LARGE SCALE GENOMIC DNA]</scope>
    <source>
        <strain evidence="2 3">YOKOZUNA-1</strain>
    </source>
</reference>
<gene>
    <name evidence="2" type="primary">RvY_11472</name>
    <name evidence="2" type="synonym">RvY_11472.2</name>
    <name evidence="2" type="ORF">RvY_11472-2</name>
</gene>
<evidence type="ECO:0000313" key="2">
    <source>
        <dbReference type="EMBL" id="GAV00653.1"/>
    </source>
</evidence>
<feature type="region of interest" description="Disordered" evidence="1">
    <location>
        <begin position="36"/>
        <end position="77"/>
    </location>
</feature>
<sequence>MLGERCLVTERHEPFGDGWLVIRTVDGIAHGRSVRRWSGRRRRRREGQQRCPDGLLVEQASPIPPSPSSEERDEQAQQVSMRLQCRFLFRSTKIIDVTFPVAVADPH</sequence>
<evidence type="ECO:0000313" key="3">
    <source>
        <dbReference type="Proteomes" id="UP000186922"/>
    </source>
</evidence>
<feature type="compositionally biased region" description="Basic residues" evidence="1">
    <location>
        <begin position="36"/>
        <end position="45"/>
    </location>
</feature>
<accession>A0A1D1VKJ6</accession>